<organism evidence="12 13">
    <name type="scientific">Caldibacillus debilis</name>
    <dbReference type="NCBI Taxonomy" id="301148"/>
    <lineage>
        <taxon>Bacteria</taxon>
        <taxon>Bacillati</taxon>
        <taxon>Bacillota</taxon>
        <taxon>Bacilli</taxon>
        <taxon>Bacillales</taxon>
        <taxon>Bacillaceae</taxon>
        <taxon>Caldibacillus</taxon>
    </lineage>
</organism>
<dbReference type="PROSITE" id="PS00211">
    <property type="entry name" value="ABC_TRANSPORTER_1"/>
    <property type="match status" value="2"/>
</dbReference>
<dbReference type="CDD" id="cd03225">
    <property type="entry name" value="ABC_cobalt_CbiO_domain1"/>
    <property type="match status" value="2"/>
</dbReference>
<evidence type="ECO:0000256" key="4">
    <source>
        <dbReference type="ARBA" id="ARBA00022475"/>
    </source>
</evidence>
<accession>A0A150LV31</accession>
<keyword evidence="8" id="KW-1278">Translocase</keyword>
<evidence type="ECO:0000256" key="3">
    <source>
        <dbReference type="ARBA" id="ARBA00022448"/>
    </source>
</evidence>
<proteinExistence type="inferred from homology"/>
<dbReference type="Pfam" id="PF12558">
    <property type="entry name" value="DUF3744"/>
    <property type="match status" value="1"/>
</dbReference>
<dbReference type="Gene3D" id="3.40.50.300">
    <property type="entry name" value="P-loop containing nucleotide triphosphate hydrolases"/>
    <property type="match status" value="2"/>
</dbReference>
<comment type="similarity">
    <text evidence="2">Belongs to the ABC transporter superfamily.</text>
</comment>
<feature type="domain" description="ABC transporter" evidence="11">
    <location>
        <begin position="307"/>
        <end position="540"/>
    </location>
</feature>
<comment type="function">
    <text evidence="10">Probably part of an ABC transporter complex. Responsible for energy coupling to the transport system.</text>
</comment>
<evidence type="ECO:0000256" key="6">
    <source>
        <dbReference type="ARBA" id="ARBA00022741"/>
    </source>
</evidence>
<protein>
    <recommendedName>
        <fullName evidence="11">ABC transporter domain-containing protein</fullName>
    </recommendedName>
</protein>
<dbReference type="PANTHER" id="PTHR43553">
    <property type="entry name" value="HEAVY METAL TRANSPORTER"/>
    <property type="match status" value="1"/>
</dbReference>
<dbReference type="SUPFAM" id="SSF52540">
    <property type="entry name" value="P-loop containing nucleoside triphosphate hydrolases"/>
    <property type="match status" value="2"/>
</dbReference>
<comment type="caution">
    <text evidence="12">The sequence shown here is derived from an EMBL/GenBank/DDBJ whole genome shotgun (WGS) entry which is preliminary data.</text>
</comment>
<evidence type="ECO:0000313" key="13">
    <source>
        <dbReference type="Proteomes" id="UP000075683"/>
    </source>
</evidence>
<dbReference type="GO" id="GO:0043190">
    <property type="term" value="C:ATP-binding cassette (ABC) transporter complex"/>
    <property type="evidence" value="ECO:0007669"/>
    <property type="project" value="TreeGrafter"/>
</dbReference>
<dbReference type="Proteomes" id="UP000075683">
    <property type="component" value="Unassembled WGS sequence"/>
</dbReference>
<gene>
    <name evidence="12" type="ORF">B4135_2639</name>
</gene>
<sequence>MQESKMKKKVIEFQNFSFKYESQKHPTLKNINLTIYEGEKVLIAGPSGSGKSTLGHCINGLIPFSYKGEITGSLKIMGKETREAGLFALSKMVGTVLQDPDGQFIGLTVGEDIAFALENDCVPQAEMLPIVEEAAKLVDMDGHLPASVHHLSGGQKQRVALAGVMVDQVGILLFDEPLANLDPATGKRAIDLIDQIQKEKNLTVLIIEHRLEDVLYRPVDRVIVMNEGTIVADMDPDELLAADILERVHLREPLYIKAAKYAGCTITKEMRPADLSRFRADTCREPLARWLEEVNVERPVPGKPPILELEHLSFSYGPDTETIRDVSFAVHEGEMVSIVGKNGAGKSTVAKCICGFEKPASGRILYRGRDITDETIAERSSKIGMVLQNPNHMISKHLIFDEVALGLYARGLPEGEIRDRVEQTLKICGLYPYRHWPISALSFGQKKRVTIASILVLQPEILILDEPTAGQDFRRYTDIMEFLVHLNRQGVTILMITHDMHLMLEYTDRAIVLADGRKIAADRCVNILADEKLMAQANLKETSLFELAKKAGLPDPAKLVGRFIAYDREVRGHGQRNAVVY</sequence>
<evidence type="ECO:0000256" key="1">
    <source>
        <dbReference type="ARBA" id="ARBA00004202"/>
    </source>
</evidence>
<dbReference type="InterPro" id="IPR003593">
    <property type="entry name" value="AAA+_ATPase"/>
</dbReference>
<evidence type="ECO:0000256" key="2">
    <source>
        <dbReference type="ARBA" id="ARBA00005417"/>
    </source>
</evidence>
<keyword evidence="3" id="KW-0813">Transport</keyword>
<dbReference type="InterPro" id="IPR017871">
    <property type="entry name" value="ABC_transporter-like_CS"/>
</dbReference>
<evidence type="ECO:0000313" key="12">
    <source>
        <dbReference type="EMBL" id="KYD16130.1"/>
    </source>
</evidence>
<dbReference type="STRING" id="301148.B4135_2639"/>
<comment type="subcellular location">
    <subcellularLocation>
        <location evidence="1">Cell membrane</location>
        <topology evidence="1">Peripheral membrane protein</topology>
    </subcellularLocation>
</comment>
<dbReference type="GO" id="GO:0042626">
    <property type="term" value="F:ATPase-coupled transmembrane transporter activity"/>
    <property type="evidence" value="ECO:0007669"/>
    <property type="project" value="TreeGrafter"/>
</dbReference>
<dbReference type="PATRIC" id="fig|301148.3.peg.4260"/>
<dbReference type="GO" id="GO:0016887">
    <property type="term" value="F:ATP hydrolysis activity"/>
    <property type="evidence" value="ECO:0007669"/>
    <property type="project" value="InterPro"/>
</dbReference>
<dbReference type="NCBIfam" id="NF010167">
    <property type="entry name" value="PRK13648.1"/>
    <property type="match status" value="2"/>
</dbReference>
<dbReference type="GO" id="GO:0015087">
    <property type="term" value="F:cobalt ion transmembrane transporter activity"/>
    <property type="evidence" value="ECO:0007669"/>
    <property type="project" value="UniProtKB-ARBA"/>
</dbReference>
<evidence type="ECO:0000256" key="10">
    <source>
        <dbReference type="ARBA" id="ARBA00025157"/>
    </source>
</evidence>
<keyword evidence="5" id="KW-0677">Repeat</keyword>
<keyword evidence="9" id="KW-0472">Membrane</keyword>
<dbReference type="SMART" id="SM00382">
    <property type="entry name" value="AAA"/>
    <property type="match status" value="2"/>
</dbReference>
<dbReference type="PROSITE" id="PS50893">
    <property type="entry name" value="ABC_TRANSPORTER_2"/>
    <property type="match status" value="2"/>
</dbReference>
<dbReference type="EMBL" id="LQYT01000065">
    <property type="protein sequence ID" value="KYD16130.1"/>
    <property type="molecule type" value="Genomic_DNA"/>
</dbReference>
<dbReference type="PANTHER" id="PTHR43553:SF26">
    <property type="entry name" value="ABC TRANSPORTER ATP-BINDING PROTEIN BC_2655-RELATED"/>
    <property type="match status" value="1"/>
</dbReference>
<dbReference type="FunFam" id="3.40.50.300:FF:000224">
    <property type="entry name" value="Energy-coupling factor transporter ATP-binding protein EcfA"/>
    <property type="match status" value="1"/>
</dbReference>
<dbReference type="InterPro" id="IPR022216">
    <property type="entry name" value="ABC_Co_transporter"/>
</dbReference>
<dbReference type="InterPro" id="IPR003439">
    <property type="entry name" value="ABC_transporter-like_ATP-bd"/>
</dbReference>
<keyword evidence="4" id="KW-1003">Cell membrane</keyword>
<keyword evidence="7" id="KW-0067">ATP-binding</keyword>
<feature type="domain" description="ABC transporter" evidence="11">
    <location>
        <begin position="11"/>
        <end position="252"/>
    </location>
</feature>
<keyword evidence="6" id="KW-0547">Nucleotide-binding</keyword>
<dbReference type="GO" id="GO:0005524">
    <property type="term" value="F:ATP binding"/>
    <property type="evidence" value="ECO:0007669"/>
    <property type="project" value="UniProtKB-KW"/>
</dbReference>
<evidence type="ECO:0000256" key="7">
    <source>
        <dbReference type="ARBA" id="ARBA00022840"/>
    </source>
</evidence>
<dbReference type="FunFam" id="3.40.50.300:FF:001422">
    <property type="entry name" value="Cobalt ABC transporter ATP-binding protein"/>
    <property type="match status" value="1"/>
</dbReference>
<dbReference type="InterPro" id="IPR050095">
    <property type="entry name" value="ECF_ABC_transporter_ATP-bd"/>
</dbReference>
<evidence type="ECO:0000256" key="9">
    <source>
        <dbReference type="ARBA" id="ARBA00023136"/>
    </source>
</evidence>
<dbReference type="InterPro" id="IPR015856">
    <property type="entry name" value="ABC_transpr_CbiO/EcfA_su"/>
</dbReference>
<name>A0A150LV31_9BACI</name>
<dbReference type="Pfam" id="PF00005">
    <property type="entry name" value="ABC_tran"/>
    <property type="match status" value="2"/>
</dbReference>
<evidence type="ECO:0000256" key="8">
    <source>
        <dbReference type="ARBA" id="ARBA00022967"/>
    </source>
</evidence>
<reference evidence="12 13" key="1">
    <citation type="submission" date="2016-01" db="EMBL/GenBank/DDBJ databases">
        <title>Draft Genome Sequences of Seven Thermophilic Sporeformers Isolated from Foods.</title>
        <authorList>
            <person name="Berendsen E.M."/>
            <person name="Wells-Bennik M.H."/>
            <person name="Krawcyk A.O."/>
            <person name="De Jong A."/>
            <person name="Holsappel S."/>
            <person name="Eijlander R.T."/>
            <person name="Kuipers O.P."/>
        </authorList>
    </citation>
    <scope>NUCLEOTIDE SEQUENCE [LARGE SCALE GENOMIC DNA]</scope>
    <source>
        <strain evidence="12 13">B4135</strain>
    </source>
</reference>
<evidence type="ECO:0000259" key="11">
    <source>
        <dbReference type="PROSITE" id="PS50893"/>
    </source>
</evidence>
<evidence type="ECO:0000256" key="5">
    <source>
        <dbReference type="ARBA" id="ARBA00022737"/>
    </source>
</evidence>
<dbReference type="InterPro" id="IPR027417">
    <property type="entry name" value="P-loop_NTPase"/>
</dbReference>
<dbReference type="AlphaFoldDB" id="A0A150LV31"/>